<dbReference type="Proteomes" id="UP000229095">
    <property type="component" value="Unassembled WGS sequence"/>
</dbReference>
<keyword evidence="1" id="KW-0812">Transmembrane</keyword>
<organism evidence="2 3">
    <name type="scientific">Bifidobacterium primatium</name>
    <dbReference type="NCBI Taxonomy" id="2045438"/>
    <lineage>
        <taxon>Bacteria</taxon>
        <taxon>Bacillati</taxon>
        <taxon>Actinomycetota</taxon>
        <taxon>Actinomycetes</taxon>
        <taxon>Bifidobacteriales</taxon>
        <taxon>Bifidobacteriaceae</taxon>
        <taxon>Bifidobacterium</taxon>
    </lineage>
</organism>
<gene>
    <name evidence="2" type="ORF">CS006_10530</name>
</gene>
<comment type="caution">
    <text evidence="2">The sequence shown here is derived from an EMBL/GenBank/DDBJ whole genome shotgun (WGS) entry which is preliminary data.</text>
</comment>
<keyword evidence="3" id="KW-1185">Reference proteome</keyword>
<sequence>MPQHIRNWPKRGLTLTAGVRGGILLALTFLEGWLVSFCTTHDRLPAPLGTGTPQWMVTGTLLLALIVPFLWYAALGHDRRDDGGEDGDR</sequence>
<dbReference type="EMBL" id="PEBI01000006">
    <property type="protein sequence ID" value="PJM72363.1"/>
    <property type="molecule type" value="Genomic_DNA"/>
</dbReference>
<evidence type="ECO:0000256" key="1">
    <source>
        <dbReference type="SAM" id="Phobius"/>
    </source>
</evidence>
<evidence type="ECO:0000313" key="2">
    <source>
        <dbReference type="EMBL" id="PJM72363.1"/>
    </source>
</evidence>
<evidence type="ECO:0000313" key="3">
    <source>
        <dbReference type="Proteomes" id="UP000229095"/>
    </source>
</evidence>
<dbReference type="AlphaFoldDB" id="A0A2M9H6B5"/>
<reference evidence="2 3" key="1">
    <citation type="submission" date="2017-10" db="EMBL/GenBank/DDBJ databases">
        <title>Draft genome sequences of strains TRE 1, TRE 9, TRE H and TRI 7, isolated from tamarins, belonging to four potential novel Bifidobacterium species.</title>
        <authorList>
            <person name="Mattarelli P."/>
            <person name="Modesto M."/>
            <person name="Puglisi E."/>
            <person name="Morelli L."/>
            <person name="Spezio C."/>
            <person name="Bonetti A."/>
            <person name="Sandri C."/>
        </authorList>
    </citation>
    <scope>NUCLEOTIDE SEQUENCE [LARGE SCALE GENOMIC DNA]</scope>
    <source>
        <strain evidence="3">TRE1</strain>
    </source>
</reference>
<protein>
    <submittedName>
        <fullName evidence="2">Uncharacterized protein</fullName>
    </submittedName>
</protein>
<feature type="transmembrane region" description="Helical" evidence="1">
    <location>
        <begin position="55"/>
        <end position="75"/>
    </location>
</feature>
<proteinExistence type="predicted"/>
<accession>A0A2M9H6B5</accession>
<dbReference type="RefSeq" id="WP_100511794.1">
    <property type="nucleotide sequence ID" value="NZ_PEBI01000006.1"/>
</dbReference>
<dbReference type="OrthoDB" id="150993at2"/>
<keyword evidence="1" id="KW-1133">Transmembrane helix</keyword>
<feature type="transmembrane region" description="Helical" evidence="1">
    <location>
        <begin position="12"/>
        <end position="35"/>
    </location>
</feature>
<keyword evidence="1" id="KW-0472">Membrane</keyword>
<name>A0A2M9H6B5_9BIFI</name>